<dbReference type="RefSeq" id="XP_028887211.1">
    <property type="nucleotide sequence ID" value="XM_029021789.1"/>
</dbReference>
<comment type="caution">
    <text evidence="2">The sequence shown here is derived from an EMBL/GenBank/DDBJ whole genome shotgun (WGS) entry which is preliminary data.</text>
</comment>
<organism evidence="2 3">
    <name type="scientific">Trypanosoma theileri</name>
    <dbReference type="NCBI Taxonomy" id="67003"/>
    <lineage>
        <taxon>Eukaryota</taxon>
        <taxon>Discoba</taxon>
        <taxon>Euglenozoa</taxon>
        <taxon>Kinetoplastea</taxon>
        <taxon>Metakinetoplastina</taxon>
        <taxon>Trypanosomatida</taxon>
        <taxon>Trypanosomatidae</taxon>
        <taxon>Trypanosoma</taxon>
    </lineage>
</organism>
<dbReference type="EMBL" id="NBCO01000002">
    <property type="protein sequence ID" value="ORC93145.1"/>
    <property type="molecule type" value="Genomic_DNA"/>
</dbReference>
<keyword evidence="1" id="KW-0812">Transmembrane</keyword>
<proteinExistence type="predicted"/>
<sequence length="411" mass="45799">MGVVTEKILTAPLVAAFVTFAVRILMYNCMDYFSLPYHFGITTPNTGAEVWKEAVFWKHRFGAVPEFLGGIAPWYAEYIPVASSTMYVVILCLFDALTAFFVSQWPSAMPQITFSLFVLNPVMIFLPILESLAPVEHLLLTLVIECCLRRRKYPYLIYVARLVQPILGFSFIALIIALWFPVGTSSPRIGLVASLLGAFGVGGLGLLYLWYWGALSEKTSLYSPPDNGVMWYVRLLILPAFGRCVDVFEVQLPAVVTLPLALALPAEVPKSKGVQSSSIPGDRRLFLVLFAICVSKLCRSNLALSDYSLGVLFLYSLLEVSDKKSKKNGKISMFERMLGANVFVPVYTLLLVVPLQHSFYTGWVMWDTANPNWVFFPQVAFVIMGSIFLLTFLNVAVDAIQAETEVDTEKS</sequence>
<feature type="transmembrane region" description="Helical" evidence="1">
    <location>
        <begin position="78"/>
        <end position="102"/>
    </location>
</feature>
<feature type="transmembrane region" description="Helical" evidence="1">
    <location>
        <begin position="114"/>
        <end position="135"/>
    </location>
</feature>
<dbReference type="OrthoDB" id="271420at2759"/>
<name>A0A1X0P8I4_9TRYP</name>
<dbReference type="Proteomes" id="UP000192257">
    <property type="component" value="Unassembled WGS sequence"/>
</dbReference>
<dbReference type="AlphaFoldDB" id="A0A1X0P8I4"/>
<feature type="transmembrane region" description="Helical" evidence="1">
    <location>
        <begin position="375"/>
        <end position="397"/>
    </location>
</feature>
<feature type="transmembrane region" description="Helical" evidence="1">
    <location>
        <begin position="155"/>
        <end position="182"/>
    </location>
</feature>
<evidence type="ECO:0000256" key="1">
    <source>
        <dbReference type="SAM" id="Phobius"/>
    </source>
</evidence>
<keyword evidence="1" id="KW-1133">Transmembrane helix</keyword>
<accession>A0A1X0P8I4</accession>
<gene>
    <name evidence="2" type="ORF">TM35_000024710</name>
</gene>
<protein>
    <submittedName>
        <fullName evidence="2">Putative GPI transamidase component Tta2</fullName>
    </submittedName>
</protein>
<reference evidence="2 3" key="1">
    <citation type="submission" date="2017-03" db="EMBL/GenBank/DDBJ databases">
        <title>An alternative strategy for trypanosome survival in the mammalian bloodstream revealed through genome and transcriptome analysis of the ubiquitous bovine parasite Trypanosoma (Megatrypanum) theileri.</title>
        <authorList>
            <person name="Kelly S."/>
            <person name="Ivens A."/>
            <person name="Mott A."/>
            <person name="O'Neill E."/>
            <person name="Emms D."/>
            <person name="Macleod O."/>
            <person name="Voorheis P."/>
            <person name="Matthews J."/>
            <person name="Matthews K."/>
            <person name="Carrington M."/>
        </authorList>
    </citation>
    <scope>NUCLEOTIDE SEQUENCE [LARGE SCALE GENOMIC DNA]</scope>
    <source>
        <strain evidence="2">Edinburgh</strain>
    </source>
</reference>
<keyword evidence="1" id="KW-0472">Membrane</keyword>
<evidence type="ECO:0000313" key="2">
    <source>
        <dbReference type="EMBL" id="ORC93145.1"/>
    </source>
</evidence>
<keyword evidence="3" id="KW-1185">Reference proteome</keyword>
<feature type="transmembrane region" description="Helical" evidence="1">
    <location>
        <begin position="189"/>
        <end position="211"/>
    </location>
</feature>
<dbReference type="VEuPathDB" id="TriTrypDB:TM35_000024710"/>
<feature type="transmembrane region" description="Helical" evidence="1">
    <location>
        <begin position="338"/>
        <end position="355"/>
    </location>
</feature>
<dbReference type="GeneID" id="39981569"/>
<evidence type="ECO:0000313" key="3">
    <source>
        <dbReference type="Proteomes" id="UP000192257"/>
    </source>
</evidence>
<feature type="transmembrane region" description="Helical" evidence="1">
    <location>
        <begin position="7"/>
        <end position="26"/>
    </location>
</feature>